<evidence type="ECO:0000256" key="1">
    <source>
        <dbReference type="ARBA" id="ARBA00022801"/>
    </source>
</evidence>
<dbReference type="PANTHER" id="PTHR22901:SF0">
    <property type="entry name" value="SIALATE O-ACETYLESTERASE"/>
    <property type="match status" value="1"/>
</dbReference>
<dbReference type="KEGG" id="cgo:Corgl_1694"/>
<dbReference type="Pfam" id="PF03629">
    <property type="entry name" value="SASA"/>
    <property type="match status" value="1"/>
</dbReference>
<dbReference type="STRING" id="700015.Corgl_1694"/>
<keyword evidence="1" id="KW-0378">Hydrolase</keyword>
<dbReference type="Gene3D" id="3.40.50.1110">
    <property type="entry name" value="SGNH hydrolase"/>
    <property type="match status" value="1"/>
</dbReference>
<dbReference type="InterPro" id="IPR036514">
    <property type="entry name" value="SGNH_hydro_sf"/>
</dbReference>
<dbReference type="eggNOG" id="COG2755">
    <property type="taxonomic scope" value="Bacteria"/>
</dbReference>
<organism evidence="3 4">
    <name type="scientific">Coriobacterium glomerans (strain ATCC 49209 / DSM 20642 / JCM 10262 / PW2)</name>
    <dbReference type="NCBI Taxonomy" id="700015"/>
    <lineage>
        <taxon>Bacteria</taxon>
        <taxon>Bacillati</taxon>
        <taxon>Actinomycetota</taxon>
        <taxon>Coriobacteriia</taxon>
        <taxon>Coriobacteriales</taxon>
        <taxon>Coriobacteriaceae</taxon>
        <taxon>Coriobacterium</taxon>
    </lineage>
</organism>
<feature type="domain" description="Sialate O-acetylesterase" evidence="2">
    <location>
        <begin position="285"/>
        <end position="396"/>
    </location>
</feature>
<dbReference type="PANTHER" id="PTHR22901">
    <property type="entry name" value="SIALATE O-ACETYLESTERASE"/>
    <property type="match status" value="1"/>
</dbReference>
<evidence type="ECO:0000259" key="2">
    <source>
        <dbReference type="Pfam" id="PF03629"/>
    </source>
</evidence>
<sequence length="497" mass="56190">MSRGLILSPLFSDNAVLQAGRPINVFGWSAAGTLISASLDDVHRETVSPKSGKWIVTFPARGYADHAELHVNDRTTFVSRQVFIGEVYLFAGQSNIEYKMCDEAEFQFEYADFDLDNVSFYYTPQIEFEHELSLTWSDEPKPRWRSLHADNLGSVSAVAYYAARLLANAHPTCRVGVLECFKGGTSASCWISEENLAADPLLDETYLIPYHQAINNRTAADFDQADARYRSILDTYNQKKSHFARTHPNMSLEQVKFHVGHTPWPPPMRPESFLRPSGMFHTMLEKTAPYTVRSIVWYQGEGDADHAAAYERLLRRLLSEWRREFRDQEVPIYLIQLPVYSDVARGAWAEIRLAQLQAAIQLNDVRLICAVDTGEPHNIHPEHKRTIGERLGAAMLEGSATPLVQGYQVRDTMIVLNVNYARELVMREGDSVEIEVGGKWRNANITIAGTRIMIDDPGATAVRYAYRNVPVPSFFNERGWPLSPFLIDLGEAISRSS</sequence>
<evidence type="ECO:0000313" key="3">
    <source>
        <dbReference type="EMBL" id="AEB07792.1"/>
    </source>
</evidence>
<dbReference type="GO" id="GO:0001681">
    <property type="term" value="F:sialate O-acetylesterase activity"/>
    <property type="evidence" value="ECO:0007669"/>
    <property type="project" value="InterPro"/>
</dbReference>
<dbReference type="OrthoDB" id="9795554at2"/>
<dbReference type="AlphaFoldDB" id="F2NB41"/>
<dbReference type="RefSeq" id="WP_013709534.1">
    <property type="nucleotide sequence ID" value="NC_015389.1"/>
</dbReference>
<dbReference type="HOGENOM" id="CLU_015150_4_0_11"/>
<dbReference type="InterPro" id="IPR005181">
    <property type="entry name" value="SASA"/>
</dbReference>
<name>F2NB41_CORGP</name>
<accession>F2NB41</accession>
<evidence type="ECO:0000313" key="4">
    <source>
        <dbReference type="Proteomes" id="UP000006851"/>
    </source>
</evidence>
<reference evidence="4" key="1">
    <citation type="journal article" date="2013" name="Stand. Genomic Sci.">
        <title>Complete genome sequence of Coriobacterium glomerans type strain (PW2(T)) from the midgut of Pyrrhocoris apterus L. (red soldier bug).</title>
        <authorList>
            <person name="Stackebrandt E."/>
            <person name="Zeytun A."/>
            <person name="Lapidus A."/>
            <person name="Nolan M."/>
            <person name="Lucas S."/>
            <person name="Hammon N."/>
            <person name="Deshpande S."/>
            <person name="Cheng J.F."/>
            <person name="Tapia R."/>
            <person name="Goodwin L.A."/>
            <person name="Pitluck S."/>
            <person name="Liolios K."/>
            <person name="Pagani I."/>
            <person name="Ivanova N."/>
            <person name="Mavromatis K."/>
            <person name="Mikhailova N."/>
            <person name="Huntemann M."/>
            <person name="Pati A."/>
            <person name="Chen A."/>
            <person name="Palaniappan K."/>
            <person name="Chang Y.J."/>
            <person name="Land M."/>
            <person name="Hauser L."/>
            <person name="Rohde M."/>
            <person name="Pukall R."/>
            <person name="Goker M."/>
            <person name="Detter J.C."/>
            <person name="Woyke T."/>
            <person name="Bristow J."/>
            <person name="Eisen J.A."/>
            <person name="Markowitz V."/>
            <person name="Hugenholtz P."/>
            <person name="Kyrpides N.C."/>
            <person name="Klenk H.P."/>
        </authorList>
    </citation>
    <scope>NUCLEOTIDE SEQUENCE</scope>
    <source>
        <strain evidence="4">ATCC 49209 / DSM 20642 / JCM 10262 / PW2</strain>
    </source>
</reference>
<dbReference type="Proteomes" id="UP000006851">
    <property type="component" value="Chromosome"/>
</dbReference>
<dbReference type="InterPro" id="IPR039329">
    <property type="entry name" value="SIAE"/>
</dbReference>
<proteinExistence type="predicted"/>
<dbReference type="EMBL" id="CP002628">
    <property type="protein sequence ID" value="AEB07792.1"/>
    <property type="molecule type" value="Genomic_DNA"/>
</dbReference>
<keyword evidence="4" id="KW-1185">Reference proteome</keyword>
<dbReference type="SUPFAM" id="SSF52266">
    <property type="entry name" value="SGNH hydrolase"/>
    <property type="match status" value="1"/>
</dbReference>
<protein>
    <recommendedName>
        <fullName evidence="2">Sialate O-acetylesterase domain-containing protein</fullName>
    </recommendedName>
</protein>
<gene>
    <name evidence="3" type="ordered locus">Corgl_1694</name>
</gene>
<dbReference type="GO" id="GO:0005975">
    <property type="term" value="P:carbohydrate metabolic process"/>
    <property type="evidence" value="ECO:0007669"/>
    <property type="project" value="TreeGrafter"/>
</dbReference>